<feature type="transmembrane region" description="Helical" evidence="1">
    <location>
        <begin position="251"/>
        <end position="277"/>
    </location>
</feature>
<protein>
    <submittedName>
        <fullName evidence="2">AI-2E family transporter</fullName>
    </submittedName>
</protein>
<keyword evidence="1" id="KW-1133">Transmembrane helix</keyword>
<keyword evidence="1" id="KW-0812">Transmembrane</keyword>
<feature type="transmembrane region" description="Helical" evidence="1">
    <location>
        <begin position="191"/>
        <end position="220"/>
    </location>
</feature>
<proteinExistence type="predicted"/>
<feature type="transmembrane region" description="Helical" evidence="1">
    <location>
        <begin position="297"/>
        <end position="321"/>
    </location>
</feature>
<name>A0ABV6HWD4_9PAST</name>
<evidence type="ECO:0000313" key="2">
    <source>
        <dbReference type="EMBL" id="MFC0323192.1"/>
    </source>
</evidence>
<dbReference type="RefSeq" id="WP_382374569.1">
    <property type="nucleotide sequence ID" value="NZ_JBHLWA010000030.1"/>
</dbReference>
<evidence type="ECO:0000313" key="3">
    <source>
        <dbReference type="Proteomes" id="UP001589769"/>
    </source>
</evidence>
<organism evidence="2 3">
    <name type="scientific">Gallibacterium melopsittaci</name>
    <dbReference type="NCBI Taxonomy" id="516063"/>
    <lineage>
        <taxon>Bacteria</taxon>
        <taxon>Pseudomonadati</taxon>
        <taxon>Pseudomonadota</taxon>
        <taxon>Gammaproteobacteria</taxon>
        <taxon>Pasteurellales</taxon>
        <taxon>Pasteurellaceae</taxon>
        <taxon>Gallibacterium</taxon>
    </lineage>
</organism>
<comment type="caution">
    <text evidence="2">The sequence shown here is derived from an EMBL/GenBank/DDBJ whole genome shotgun (WGS) entry which is preliminary data.</text>
</comment>
<feature type="transmembrane region" description="Helical" evidence="1">
    <location>
        <begin position="12"/>
        <end position="38"/>
    </location>
</feature>
<reference evidence="2 3" key="1">
    <citation type="submission" date="2024-09" db="EMBL/GenBank/DDBJ databases">
        <authorList>
            <person name="Sun Q."/>
            <person name="Mori K."/>
        </authorList>
    </citation>
    <scope>NUCLEOTIDE SEQUENCE [LARGE SCALE GENOMIC DNA]</scope>
    <source>
        <strain evidence="2 3">CCM 7538</strain>
    </source>
</reference>
<gene>
    <name evidence="2" type="ORF">ACFFHT_06415</name>
</gene>
<feature type="transmembrane region" description="Helical" evidence="1">
    <location>
        <begin position="59"/>
        <end position="81"/>
    </location>
</feature>
<dbReference type="Proteomes" id="UP001589769">
    <property type="component" value="Unassembled WGS sequence"/>
</dbReference>
<evidence type="ECO:0000256" key="1">
    <source>
        <dbReference type="SAM" id="Phobius"/>
    </source>
</evidence>
<keyword evidence="1" id="KW-0472">Membrane</keyword>
<accession>A0ABV6HWD4</accession>
<feature type="transmembrane region" description="Helical" evidence="1">
    <location>
        <begin position="149"/>
        <end position="170"/>
    </location>
</feature>
<feature type="transmembrane region" description="Helical" evidence="1">
    <location>
        <begin position="226"/>
        <end position="244"/>
    </location>
</feature>
<sequence length="333" mass="36754">MEQLPLTFRNFLLAISSVLILWLPVFELHLVLILFTALTAYAATEAFSRYLQKYSKHAIGLAVFIVITLFLLLILLFASWIENRADAFSASKLMSSVADILDELHAKLPDSIATHIPDGVSTLQAHLSQWLKSNAQELQTAGLYTLRGLGHFIVGTVLGVIAALQTLPLTTKQKALPALLQQHFQHLLRGFTNVFFAQVRISLINTFLAALYLLVILPAIGEPLPLAKTMVLITFFAGLIPVVGNLISNTFIVIMSLGNSIGIAITSLTFLVVIHKLEYFLNAEIIGHRINAKTWELLIAMVLMEAAFGIPGLVSAPVIYAQLKQSLVYRQWI</sequence>
<keyword evidence="3" id="KW-1185">Reference proteome</keyword>
<dbReference type="EMBL" id="JBHLWA010000030">
    <property type="protein sequence ID" value="MFC0323192.1"/>
    <property type="molecule type" value="Genomic_DNA"/>
</dbReference>